<comment type="caution">
    <text evidence="2">The sequence shown here is derived from an EMBL/GenBank/DDBJ whole genome shotgun (WGS) entry which is preliminary data.</text>
</comment>
<dbReference type="SMART" id="SM01101">
    <property type="entry name" value="CRISPR_assoc"/>
    <property type="match status" value="1"/>
</dbReference>
<organism evidence="2 3">
    <name type="scientific">Brevibacterium celere</name>
    <dbReference type="NCBI Taxonomy" id="225845"/>
    <lineage>
        <taxon>Bacteria</taxon>
        <taxon>Bacillati</taxon>
        <taxon>Actinomycetota</taxon>
        <taxon>Actinomycetes</taxon>
        <taxon>Micrococcales</taxon>
        <taxon>Brevibacteriaceae</taxon>
        <taxon>Brevibacterium</taxon>
    </lineage>
</organism>
<accession>A0A366ILY1</accession>
<dbReference type="Gene3D" id="3.30.70.1200">
    <property type="entry name" value="Crispr-associated protein, domain 1"/>
    <property type="match status" value="1"/>
</dbReference>
<gene>
    <name evidence="2" type="ORF">DFO65_104160</name>
</gene>
<evidence type="ECO:0000313" key="3">
    <source>
        <dbReference type="Proteomes" id="UP000253509"/>
    </source>
</evidence>
<evidence type="ECO:0000313" key="2">
    <source>
        <dbReference type="EMBL" id="RBP72203.1"/>
    </source>
</evidence>
<proteinExistence type="predicted"/>
<evidence type="ECO:0000256" key="1">
    <source>
        <dbReference type="SAM" id="MobiDB-lite"/>
    </source>
</evidence>
<dbReference type="SUPFAM" id="SSF117987">
    <property type="entry name" value="CRISPR-associated protein"/>
    <property type="match status" value="2"/>
</dbReference>
<keyword evidence="3" id="KW-1185">Reference proteome</keyword>
<dbReference type="RefSeq" id="WP_113903749.1">
    <property type="nucleotide sequence ID" value="NZ_QNSB01000004.1"/>
</dbReference>
<dbReference type="Pfam" id="PF08798">
    <property type="entry name" value="CRISPR_assoc"/>
    <property type="match status" value="1"/>
</dbReference>
<dbReference type="CDD" id="cd09727">
    <property type="entry name" value="Cas6_I-E"/>
    <property type="match status" value="1"/>
</dbReference>
<dbReference type="Gene3D" id="3.30.70.1210">
    <property type="entry name" value="Crispr-associated protein, domain 2"/>
    <property type="match status" value="1"/>
</dbReference>
<sequence length="246" mass="27071">MFLSRIELNAARRGTRHLLGSPQKLHAAVEASFPSGDPQGQDGGSRRLWRLDTGSPNPRLYVVSATAPDFTHLEEQAGWPTQPNWAVADYSPLLDDLTTDQFWEFRLAANPVHAVRPEDGGRSKRFAHVTVAQQEEWLARRAQHLGVAFDVGVEVGTDDPTDDEDSASVSFRVEERRLMKFTRKNHSVTIRKVRYDGVLRVTDPGRLRSALVNGIGPAKAYGCGLLTLVPVADGSGSRFLSSADRG</sequence>
<dbReference type="Proteomes" id="UP000253509">
    <property type="component" value="Unassembled WGS sequence"/>
</dbReference>
<feature type="region of interest" description="Disordered" evidence="1">
    <location>
        <begin position="31"/>
        <end position="50"/>
    </location>
</feature>
<name>A0A366ILY1_9MICO</name>
<dbReference type="NCBIfam" id="TIGR01907">
    <property type="entry name" value="casE_Cse3"/>
    <property type="match status" value="1"/>
</dbReference>
<protein>
    <submittedName>
        <fullName evidence="2">CRISPR-associated Cse3 family protein</fullName>
    </submittedName>
</protein>
<dbReference type="InterPro" id="IPR010179">
    <property type="entry name" value="CRISPR-assoc_prot_Cse3"/>
</dbReference>
<dbReference type="AlphaFoldDB" id="A0A366ILY1"/>
<reference evidence="2 3" key="1">
    <citation type="submission" date="2018-06" db="EMBL/GenBank/DDBJ databases">
        <title>Freshwater and sediment microbial communities from various areas in North America, analyzing microbe dynamics in response to fracking.</title>
        <authorList>
            <person name="Lamendella R."/>
        </authorList>
    </citation>
    <scope>NUCLEOTIDE SEQUENCE [LARGE SCALE GENOMIC DNA]</scope>
    <source>
        <strain evidence="2 3">3b_TX</strain>
    </source>
</reference>
<dbReference type="EMBL" id="QNSB01000004">
    <property type="protein sequence ID" value="RBP72203.1"/>
    <property type="molecule type" value="Genomic_DNA"/>
</dbReference>